<dbReference type="Proteomes" id="UP000644548">
    <property type="component" value="Unassembled WGS sequence"/>
</dbReference>
<evidence type="ECO:0000313" key="1">
    <source>
        <dbReference type="EMBL" id="GGR84355.1"/>
    </source>
</evidence>
<gene>
    <name evidence="1" type="ORF">GCM10008960_09230</name>
</gene>
<protein>
    <recommendedName>
        <fullName evidence="3">XRE family transcriptional regulator</fullName>
    </recommendedName>
</protein>
<proteinExistence type="predicted"/>
<organism evidence="1 2">
    <name type="scientific">Deinococcus sedimenti</name>
    <dbReference type="NCBI Taxonomy" id="1867090"/>
    <lineage>
        <taxon>Bacteria</taxon>
        <taxon>Thermotogati</taxon>
        <taxon>Deinococcota</taxon>
        <taxon>Deinococci</taxon>
        <taxon>Deinococcales</taxon>
        <taxon>Deinococcaceae</taxon>
        <taxon>Deinococcus</taxon>
    </lineage>
</organism>
<comment type="caution">
    <text evidence="1">The sequence shown here is derived from an EMBL/GenBank/DDBJ whole genome shotgun (WGS) entry which is preliminary data.</text>
</comment>
<keyword evidence="2" id="KW-1185">Reference proteome</keyword>
<accession>A0ABQ2S451</accession>
<evidence type="ECO:0000313" key="2">
    <source>
        <dbReference type="Proteomes" id="UP000644548"/>
    </source>
</evidence>
<dbReference type="RefSeq" id="WP_189071923.1">
    <property type="nucleotide sequence ID" value="NZ_BMQN01000001.1"/>
</dbReference>
<dbReference type="EMBL" id="BMQN01000001">
    <property type="protein sequence ID" value="GGR84355.1"/>
    <property type="molecule type" value="Genomic_DNA"/>
</dbReference>
<reference evidence="2" key="1">
    <citation type="journal article" date="2019" name="Int. J. Syst. Evol. Microbiol.">
        <title>The Global Catalogue of Microorganisms (GCM) 10K type strain sequencing project: providing services to taxonomists for standard genome sequencing and annotation.</title>
        <authorList>
            <consortium name="The Broad Institute Genomics Platform"/>
            <consortium name="The Broad Institute Genome Sequencing Center for Infectious Disease"/>
            <person name="Wu L."/>
            <person name="Ma J."/>
        </authorList>
    </citation>
    <scope>NUCLEOTIDE SEQUENCE [LARGE SCALE GENOMIC DNA]</scope>
    <source>
        <strain evidence="2">JCM 31405</strain>
    </source>
</reference>
<sequence length="201" mass="22219">MTPAKAAPLSPMVIPRSTRTRALNVAGRTGERPRWPKTAQERGQALRWFMQTHSVSHGALRTAAEISSGTLISWISGKYDIVLQARRPNIKRLLEVIANLEPSMTDAELHELFGVPEEFRSIWTLPRVQQPDTEVFQRVIGLLNGTAPVRLTTVPAYGCGPHATLVYRDAPGAARLERADTPLAGEPVLVGRLIKIEMLEE</sequence>
<name>A0ABQ2S451_9DEIO</name>
<evidence type="ECO:0008006" key="3">
    <source>
        <dbReference type="Google" id="ProtNLM"/>
    </source>
</evidence>